<evidence type="ECO:0000313" key="2">
    <source>
        <dbReference type="Proteomes" id="UP001055879"/>
    </source>
</evidence>
<accession>A0ACB9EFA1</accession>
<evidence type="ECO:0000313" key="1">
    <source>
        <dbReference type="EMBL" id="KAI3757609.1"/>
    </source>
</evidence>
<dbReference type="Proteomes" id="UP001055879">
    <property type="component" value="Linkage Group LG02"/>
</dbReference>
<name>A0ACB9EFA1_ARCLA</name>
<organism evidence="1 2">
    <name type="scientific">Arctium lappa</name>
    <name type="common">Greater burdock</name>
    <name type="synonym">Lappa major</name>
    <dbReference type="NCBI Taxonomy" id="4217"/>
    <lineage>
        <taxon>Eukaryota</taxon>
        <taxon>Viridiplantae</taxon>
        <taxon>Streptophyta</taxon>
        <taxon>Embryophyta</taxon>
        <taxon>Tracheophyta</taxon>
        <taxon>Spermatophyta</taxon>
        <taxon>Magnoliopsida</taxon>
        <taxon>eudicotyledons</taxon>
        <taxon>Gunneridae</taxon>
        <taxon>Pentapetalae</taxon>
        <taxon>asterids</taxon>
        <taxon>campanulids</taxon>
        <taxon>Asterales</taxon>
        <taxon>Asteraceae</taxon>
        <taxon>Carduoideae</taxon>
        <taxon>Cardueae</taxon>
        <taxon>Arctiinae</taxon>
        <taxon>Arctium</taxon>
    </lineage>
</organism>
<comment type="caution">
    <text evidence="1">The sequence shown here is derived from an EMBL/GenBank/DDBJ whole genome shotgun (WGS) entry which is preliminary data.</text>
</comment>
<reference evidence="2" key="1">
    <citation type="journal article" date="2022" name="Mol. Ecol. Resour.">
        <title>The genomes of chicory, endive, great burdock and yacon provide insights into Asteraceae palaeo-polyploidization history and plant inulin production.</title>
        <authorList>
            <person name="Fan W."/>
            <person name="Wang S."/>
            <person name="Wang H."/>
            <person name="Wang A."/>
            <person name="Jiang F."/>
            <person name="Liu H."/>
            <person name="Zhao H."/>
            <person name="Xu D."/>
            <person name="Zhang Y."/>
        </authorList>
    </citation>
    <scope>NUCLEOTIDE SEQUENCE [LARGE SCALE GENOMIC DNA]</scope>
    <source>
        <strain evidence="2">cv. Niubang</strain>
    </source>
</reference>
<keyword evidence="2" id="KW-1185">Reference proteome</keyword>
<sequence length="462" mass="52191">MSFLLISSNNNNLIIHASLSLFLTLLFSFIKIPSFFLHGLHTYIHPDDVTTPNPSSNGIRAAIRRPGDTTSEFKPRKKSKDNNKFEFDENKAQIFRLKLNHNHLQSRLYFDQFRGVFNFTIVACSCLLLHNFLPSSKDSSGVLPNGTLIPILLGLLGLVRVFIMIGRVSFERSASKSSEKQLSLLIGFLGTLIGFFIVLQVIPNWVFDFGFESLDGYAKFCIAILIGCISGLLYVPATRTARAYWLGTDQIRCNLSMIYCGWFGRMLLYIGYLTAIFTSLLWINPFADLLINKNIGVKKGSRHSYNIRDTNHVVGNVGMSRSDFENFRLCCLLATGVLQMLTLRANLQMFLNEAVLSWYQRLHASKVPDLDYSRAKVFLHNHYLCLAALQFFSPPALVLLFLGLSQIDDNVLDHFRGLCNIIPCSALVKEMALFLAWWIVLLSGVFVSVNLALYRHGVLYVS</sequence>
<reference evidence="1 2" key="2">
    <citation type="journal article" date="2022" name="Mol. Ecol. Resour.">
        <title>The genomes of chicory, endive, great burdock and yacon provide insights into Asteraceae paleo-polyploidization history and plant inulin production.</title>
        <authorList>
            <person name="Fan W."/>
            <person name="Wang S."/>
            <person name="Wang H."/>
            <person name="Wang A."/>
            <person name="Jiang F."/>
            <person name="Liu H."/>
            <person name="Zhao H."/>
            <person name="Xu D."/>
            <person name="Zhang Y."/>
        </authorList>
    </citation>
    <scope>NUCLEOTIDE SEQUENCE [LARGE SCALE GENOMIC DNA]</scope>
    <source>
        <strain evidence="2">cv. Niubang</strain>
    </source>
</reference>
<dbReference type="EMBL" id="CM042048">
    <property type="protein sequence ID" value="KAI3757609.1"/>
    <property type="molecule type" value="Genomic_DNA"/>
</dbReference>
<proteinExistence type="predicted"/>
<protein>
    <submittedName>
        <fullName evidence="1">Uncharacterized protein</fullName>
    </submittedName>
</protein>
<gene>
    <name evidence="1" type="ORF">L6452_05151</name>
</gene>